<reference evidence="5" key="1">
    <citation type="submission" date="2023-04" db="EMBL/GenBank/DDBJ databases">
        <title>Candida boidinii NBRC 10035.</title>
        <authorList>
            <person name="Ichikawa N."/>
            <person name="Sato H."/>
            <person name="Tonouchi N."/>
        </authorList>
    </citation>
    <scope>NUCLEOTIDE SEQUENCE</scope>
    <source>
        <strain evidence="5">NBRC 10035</strain>
    </source>
</reference>
<name>A0A9W6T242_CANBO</name>
<feature type="region of interest" description="Disordered" evidence="3">
    <location>
        <begin position="154"/>
        <end position="186"/>
    </location>
</feature>
<dbReference type="InterPro" id="IPR010472">
    <property type="entry name" value="FH3_dom"/>
</dbReference>
<feature type="compositionally biased region" description="Low complexity" evidence="3">
    <location>
        <begin position="59"/>
        <end position="76"/>
    </location>
</feature>
<dbReference type="InterPro" id="IPR051661">
    <property type="entry name" value="Actin_filament_regulator"/>
</dbReference>
<dbReference type="PANTHER" id="PTHR47102:SF2">
    <property type="entry name" value="PROTEIN BNI1"/>
    <property type="match status" value="1"/>
</dbReference>
<evidence type="ECO:0000256" key="3">
    <source>
        <dbReference type="SAM" id="MobiDB-lite"/>
    </source>
</evidence>
<dbReference type="Pfam" id="PF06367">
    <property type="entry name" value="Drf_FH3"/>
    <property type="match status" value="1"/>
</dbReference>
<keyword evidence="2" id="KW-0175">Coiled coil</keyword>
<dbReference type="GO" id="GO:0015629">
    <property type="term" value="C:actin cytoskeleton"/>
    <property type="evidence" value="ECO:0007669"/>
    <property type="project" value="UniProtKB-ARBA"/>
</dbReference>
<dbReference type="Pfam" id="PF06371">
    <property type="entry name" value="Drf_GBD"/>
    <property type="match status" value="1"/>
</dbReference>
<dbReference type="GO" id="GO:0043332">
    <property type="term" value="C:mating projection tip"/>
    <property type="evidence" value="ECO:0007669"/>
    <property type="project" value="TreeGrafter"/>
</dbReference>
<organism evidence="5 6">
    <name type="scientific">Candida boidinii</name>
    <name type="common">Yeast</name>
    <dbReference type="NCBI Taxonomy" id="5477"/>
    <lineage>
        <taxon>Eukaryota</taxon>
        <taxon>Fungi</taxon>
        <taxon>Dikarya</taxon>
        <taxon>Ascomycota</taxon>
        <taxon>Saccharomycotina</taxon>
        <taxon>Pichiomycetes</taxon>
        <taxon>Pichiales</taxon>
        <taxon>Pichiaceae</taxon>
        <taxon>Ogataea</taxon>
        <taxon>Ogataea/Candida clade</taxon>
    </lineage>
</organism>
<dbReference type="PROSITE" id="PS51232">
    <property type="entry name" value="GBD_FH3"/>
    <property type="match status" value="1"/>
</dbReference>
<dbReference type="InterPro" id="IPR011989">
    <property type="entry name" value="ARM-like"/>
</dbReference>
<feature type="coiled-coil region" evidence="2">
    <location>
        <begin position="785"/>
        <end position="819"/>
    </location>
</feature>
<feature type="region of interest" description="Disordered" evidence="3">
    <location>
        <begin position="59"/>
        <end position="81"/>
    </location>
</feature>
<dbReference type="InterPro" id="IPR014768">
    <property type="entry name" value="GBD/FH3_dom"/>
</dbReference>
<feature type="compositionally biased region" description="Low complexity" evidence="3">
    <location>
        <begin position="162"/>
        <end position="186"/>
    </location>
</feature>
<feature type="region of interest" description="Disordered" evidence="3">
    <location>
        <begin position="622"/>
        <end position="649"/>
    </location>
</feature>
<dbReference type="GO" id="GO:0005938">
    <property type="term" value="C:cell cortex"/>
    <property type="evidence" value="ECO:0007669"/>
    <property type="project" value="UniProtKB-ARBA"/>
</dbReference>
<protein>
    <submittedName>
        <fullName evidence="5">Unnamed protein product</fullName>
    </submittedName>
</protein>
<evidence type="ECO:0000313" key="5">
    <source>
        <dbReference type="EMBL" id="GME74360.1"/>
    </source>
</evidence>
<dbReference type="GO" id="GO:0031267">
    <property type="term" value="F:small GTPase binding"/>
    <property type="evidence" value="ECO:0007669"/>
    <property type="project" value="InterPro"/>
</dbReference>
<feature type="compositionally biased region" description="Low complexity" evidence="3">
    <location>
        <begin position="628"/>
        <end position="649"/>
    </location>
</feature>
<dbReference type="GO" id="GO:0003779">
    <property type="term" value="F:actin binding"/>
    <property type="evidence" value="ECO:0007669"/>
    <property type="project" value="InterPro"/>
</dbReference>
<dbReference type="AlphaFoldDB" id="A0A9W6T242"/>
<evidence type="ECO:0000256" key="1">
    <source>
        <dbReference type="ARBA" id="ARBA00037935"/>
    </source>
</evidence>
<proteinExistence type="inferred from homology"/>
<dbReference type="GO" id="GO:0051016">
    <property type="term" value="P:barbed-end actin filament capping"/>
    <property type="evidence" value="ECO:0007669"/>
    <property type="project" value="TreeGrafter"/>
</dbReference>
<accession>A0A9W6T242</accession>
<feature type="compositionally biased region" description="Acidic residues" evidence="3">
    <location>
        <begin position="719"/>
        <end position="732"/>
    </location>
</feature>
<dbReference type="Gene3D" id="1.25.10.10">
    <property type="entry name" value="Leucine-rich Repeat Variant"/>
    <property type="match status" value="1"/>
</dbReference>
<dbReference type="InterPro" id="IPR016024">
    <property type="entry name" value="ARM-type_fold"/>
</dbReference>
<evidence type="ECO:0000313" key="6">
    <source>
        <dbReference type="Proteomes" id="UP001165120"/>
    </source>
</evidence>
<dbReference type="GO" id="GO:0032153">
    <property type="term" value="C:cell division site"/>
    <property type="evidence" value="ECO:0007669"/>
    <property type="project" value="UniProtKB-ARBA"/>
</dbReference>
<dbReference type="PANTHER" id="PTHR47102">
    <property type="entry name" value="PROTEIN BNI1"/>
    <property type="match status" value="1"/>
</dbReference>
<feature type="domain" description="GBD/FH3" evidence="4">
    <location>
        <begin position="1"/>
        <end position="511"/>
    </location>
</feature>
<gene>
    <name evidence="5" type="ORF">Cboi02_000438900</name>
</gene>
<feature type="compositionally biased region" description="Polar residues" evidence="3">
    <location>
        <begin position="835"/>
        <end position="850"/>
    </location>
</feature>
<feature type="region of interest" description="Disordered" evidence="3">
    <location>
        <begin position="829"/>
        <end position="851"/>
    </location>
</feature>
<feature type="region of interest" description="Disordered" evidence="3">
    <location>
        <begin position="711"/>
        <end position="741"/>
    </location>
</feature>
<sequence length="958" mass="109633">MFREVVISRDLKSLPEKALREMLNYPSDKKWMLIYQHKLADYKNARSLEIETSGANLNSSINSKNGQSSNNINQNSRDFSSNRDKIITKPVKILDPQYYVVQLIGNTITSEELKDLYVCLSSEKVEWTEEFLKLQGAIALCNVLNQLYKTKPTPLKNMSKDSANNSMNSYNSNNSNNSSNNNGNSNINAIMMANNKTGPTFTKPMDDYETILDKEGKLFRCIKVISSSRKCFEHSQQINVFIQAISGGLYSARPQIRKWSTDILTYYFMLSKAGYSIYVTMNAAVNDNVHILYIRELYLSGQPHSLDKRSQYILNDTTKVKKFEAWIWSAIRLFQGRGRMGSKVGVFDEFKFSGPIGDKLLADYALSTLLLINSLLENCESLSARSKLRKTFNTAGINDLFTSLLPLGNEEIMKSIRHIESSEKNDLKELRQREQIKNENIDFNDPVSLCRSMWNKTKGTESEKYLISMMENMFIKQSENLHASDIDRLNRNFKLMDNFVSNVTTTSGDDDTNMNVSINKLVSSYQTDETARRAILEAKEAKKRAEQAEAERDNALQKLNEDSQGLIDDLNKQIQERDLILRRLREDLNDKESDLKEVQRKRLLDKHAQETEMREMLIVLQSQEKSKNNSSSFSSKHPSSNSGNNSHNNEALALRSIRNRIKKTLDKNKAEYRRLGGGVEPSTRLRELRFKMDLIEKEARQLENMNFQDFADQIPDTSPEPDFEFSPEPEAEPEQKPEPEPVLIEQVRRKPVRSTKARKDDLAALDGLRRKLASLQKDANKIMKYEEKKEKNELLENRKLEALQRLQLLEKTINDLKFQGGIVIEDESSRRTLDPNASSSTITQGSNSEPDLSAIEDKCKQLQYQLELMQQKTLEEENIEETSQDQPDGYDVNDIYEKFEQKYGTGQVQQKSSDFSSSSSVAPVTVQQIGSINTTEMRPFLNELTNKVGKAAPISVSW</sequence>
<dbReference type="Proteomes" id="UP001165120">
    <property type="component" value="Unassembled WGS sequence"/>
</dbReference>
<dbReference type="SMART" id="SM01139">
    <property type="entry name" value="Drf_FH3"/>
    <property type="match status" value="1"/>
</dbReference>
<dbReference type="SMART" id="SM01140">
    <property type="entry name" value="Drf_GBD"/>
    <property type="match status" value="1"/>
</dbReference>
<evidence type="ECO:0000259" key="4">
    <source>
        <dbReference type="PROSITE" id="PS51232"/>
    </source>
</evidence>
<evidence type="ECO:0000256" key="2">
    <source>
        <dbReference type="SAM" id="Coils"/>
    </source>
</evidence>
<dbReference type="GO" id="GO:0051017">
    <property type="term" value="P:actin filament bundle assembly"/>
    <property type="evidence" value="ECO:0007669"/>
    <property type="project" value="TreeGrafter"/>
</dbReference>
<comment type="similarity">
    <text evidence="1">Belongs to the formin homology family. BNI1 subfamily.</text>
</comment>
<feature type="coiled-coil region" evidence="2">
    <location>
        <begin position="531"/>
        <end position="601"/>
    </location>
</feature>
<dbReference type="GO" id="GO:1903475">
    <property type="term" value="P:mitotic actomyosin contractile ring assembly"/>
    <property type="evidence" value="ECO:0007669"/>
    <property type="project" value="TreeGrafter"/>
</dbReference>
<dbReference type="SUPFAM" id="SSF48371">
    <property type="entry name" value="ARM repeat"/>
    <property type="match status" value="1"/>
</dbReference>
<dbReference type="Gene3D" id="1.10.238.150">
    <property type="entry name" value="Formin, FH3 diaphanous domain"/>
    <property type="match status" value="1"/>
</dbReference>
<dbReference type="InterPro" id="IPR010473">
    <property type="entry name" value="GTPase-bd"/>
</dbReference>
<comment type="caution">
    <text evidence="5">The sequence shown here is derived from an EMBL/GenBank/DDBJ whole genome shotgun (WGS) entry which is preliminary data.</text>
</comment>
<keyword evidence="6" id="KW-1185">Reference proteome</keyword>
<dbReference type="EMBL" id="BSXN01001756">
    <property type="protein sequence ID" value="GME74360.1"/>
    <property type="molecule type" value="Genomic_DNA"/>
</dbReference>